<gene>
    <name evidence="4" type="ORF">F8M41_011764</name>
</gene>
<evidence type="ECO:0000256" key="1">
    <source>
        <dbReference type="ARBA" id="ARBA00022741"/>
    </source>
</evidence>
<dbReference type="Gene3D" id="3.30.200.20">
    <property type="entry name" value="Phosphorylase Kinase, domain 1"/>
    <property type="match status" value="1"/>
</dbReference>
<organism evidence="4 5">
    <name type="scientific">Gigaspora margarita</name>
    <dbReference type="NCBI Taxonomy" id="4874"/>
    <lineage>
        <taxon>Eukaryota</taxon>
        <taxon>Fungi</taxon>
        <taxon>Fungi incertae sedis</taxon>
        <taxon>Mucoromycota</taxon>
        <taxon>Glomeromycotina</taxon>
        <taxon>Glomeromycetes</taxon>
        <taxon>Diversisporales</taxon>
        <taxon>Gigasporaceae</taxon>
        <taxon>Gigaspora</taxon>
    </lineage>
</organism>
<keyword evidence="4" id="KW-0808">Transferase</keyword>
<sequence>MNILIDNDNNDRVLITDFGISKQLVSIIASAGAASSTGVLFWELTSGIPSFNGLTNAAIILKIANGAREKFVDETPLSYSDLFEKCWSTEPEQRPSLKQVLNELEKETSVEFIINRINNGNKNIPAKPNNLANIGSSTSNSTVTKDISNKVPEITIELTDEINQVIDYKEFSEHCKIGEVKFGIVYEAKWKCMGLLVALKCFNELPHETVENIENTYVDLFEEV</sequence>
<feature type="domain" description="Protein kinase" evidence="3">
    <location>
        <begin position="1"/>
        <end position="113"/>
    </location>
</feature>
<dbReference type="Gene3D" id="1.10.510.10">
    <property type="entry name" value="Transferase(Phosphotransferase) domain 1"/>
    <property type="match status" value="1"/>
</dbReference>
<evidence type="ECO:0000256" key="2">
    <source>
        <dbReference type="ARBA" id="ARBA00022840"/>
    </source>
</evidence>
<dbReference type="InterPro" id="IPR001245">
    <property type="entry name" value="Ser-Thr/Tyr_kinase_cat_dom"/>
</dbReference>
<keyword evidence="1" id="KW-0547">Nucleotide-binding</keyword>
<keyword evidence="5" id="KW-1185">Reference proteome</keyword>
<dbReference type="OrthoDB" id="2441994at2759"/>
<evidence type="ECO:0000259" key="3">
    <source>
        <dbReference type="PROSITE" id="PS50011"/>
    </source>
</evidence>
<dbReference type="InterPro" id="IPR000719">
    <property type="entry name" value="Prot_kinase_dom"/>
</dbReference>
<dbReference type="Proteomes" id="UP000439903">
    <property type="component" value="Unassembled WGS sequence"/>
</dbReference>
<dbReference type="PROSITE" id="PS50011">
    <property type="entry name" value="PROTEIN_KINASE_DOM"/>
    <property type="match status" value="1"/>
</dbReference>
<dbReference type="GO" id="GO:0097527">
    <property type="term" value="P:necroptotic signaling pathway"/>
    <property type="evidence" value="ECO:0007669"/>
    <property type="project" value="TreeGrafter"/>
</dbReference>
<dbReference type="GO" id="GO:0004672">
    <property type="term" value="F:protein kinase activity"/>
    <property type="evidence" value="ECO:0007669"/>
    <property type="project" value="InterPro"/>
</dbReference>
<evidence type="ECO:0000313" key="4">
    <source>
        <dbReference type="EMBL" id="KAF0531734.1"/>
    </source>
</evidence>
<dbReference type="PANTHER" id="PTHR44329:SF298">
    <property type="entry name" value="MIXED LINEAGE KINASE DOMAIN-LIKE PROTEIN"/>
    <property type="match status" value="1"/>
</dbReference>
<keyword evidence="4" id="KW-0418">Kinase</keyword>
<dbReference type="SUPFAM" id="SSF56112">
    <property type="entry name" value="Protein kinase-like (PK-like)"/>
    <property type="match status" value="2"/>
</dbReference>
<protein>
    <submittedName>
        <fullName evidence="4">Kinase-like protein</fullName>
    </submittedName>
</protein>
<name>A0A8H4ATL5_GIGMA</name>
<reference evidence="4 5" key="1">
    <citation type="journal article" date="2019" name="Environ. Microbiol.">
        <title>At the nexus of three kingdoms: the genome of the mycorrhizal fungus Gigaspora margarita provides insights into plant, endobacterial and fungal interactions.</title>
        <authorList>
            <person name="Venice F."/>
            <person name="Ghignone S."/>
            <person name="Salvioli di Fossalunga A."/>
            <person name="Amselem J."/>
            <person name="Novero M."/>
            <person name="Xianan X."/>
            <person name="Sedzielewska Toro K."/>
            <person name="Morin E."/>
            <person name="Lipzen A."/>
            <person name="Grigoriev I.V."/>
            <person name="Henrissat B."/>
            <person name="Martin F.M."/>
            <person name="Bonfante P."/>
        </authorList>
    </citation>
    <scope>NUCLEOTIDE SEQUENCE [LARGE SCALE GENOMIC DNA]</scope>
    <source>
        <strain evidence="4 5">BEG34</strain>
    </source>
</reference>
<evidence type="ECO:0000313" key="5">
    <source>
        <dbReference type="Proteomes" id="UP000439903"/>
    </source>
</evidence>
<dbReference type="Pfam" id="PF07714">
    <property type="entry name" value="PK_Tyr_Ser-Thr"/>
    <property type="match status" value="1"/>
</dbReference>
<dbReference type="AlphaFoldDB" id="A0A8H4ATL5"/>
<dbReference type="InterPro" id="IPR051681">
    <property type="entry name" value="Ser/Thr_Kinases-Pseudokinases"/>
</dbReference>
<dbReference type="GO" id="GO:0005524">
    <property type="term" value="F:ATP binding"/>
    <property type="evidence" value="ECO:0007669"/>
    <property type="project" value="UniProtKB-KW"/>
</dbReference>
<dbReference type="PANTHER" id="PTHR44329">
    <property type="entry name" value="SERINE/THREONINE-PROTEIN KINASE TNNI3K-RELATED"/>
    <property type="match status" value="1"/>
</dbReference>
<comment type="caution">
    <text evidence="4">The sequence shown here is derived from an EMBL/GenBank/DDBJ whole genome shotgun (WGS) entry which is preliminary data.</text>
</comment>
<proteinExistence type="predicted"/>
<dbReference type="EMBL" id="WTPW01000241">
    <property type="protein sequence ID" value="KAF0531734.1"/>
    <property type="molecule type" value="Genomic_DNA"/>
</dbReference>
<accession>A0A8H4ATL5</accession>
<dbReference type="InterPro" id="IPR011009">
    <property type="entry name" value="Kinase-like_dom_sf"/>
</dbReference>
<keyword evidence="2" id="KW-0067">ATP-binding</keyword>